<feature type="transmembrane region" description="Helical" evidence="1">
    <location>
        <begin position="147"/>
        <end position="169"/>
    </location>
</feature>
<proteinExistence type="predicted"/>
<dbReference type="Proteomes" id="UP000199071">
    <property type="component" value="Unassembled WGS sequence"/>
</dbReference>
<evidence type="ECO:0000313" key="3">
    <source>
        <dbReference type="Proteomes" id="UP000199071"/>
    </source>
</evidence>
<dbReference type="AlphaFoldDB" id="A0A1G6AIJ9"/>
<protein>
    <submittedName>
        <fullName evidence="2">Uncharacterized protein</fullName>
    </submittedName>
</protein>
<keyword evidence="1" id="KW-0812">Transmembrane</keyword>
<keyword evidence="1" id="KW-1133">Transmembrane helix</keyword>
<name>A0A1G6AIJ9_9HYPH</name>
<evidence type="ECO:0000256" key="1">
    <source>
        <dbReference type="SAM" id="Phobius"/>
    </source>
</evidence>
<dbReference type="RefSeq" id="WP_090874770.1">
    <property type="nucleotide sequence ID" value="NZ_FMXQ01000001.1"/>
</dbReference>
<sequence>MNPKGQISAVSGTPADAPLPPEHHALHLREGAARFAWRLRDEGVTLTASGLEWTADGIRRNLAYTEIVEIRLQTGHIPRSGDFGACAIKFRNGVLLTVNSLNSWGTPDDERVGPYIVFVEDLHARLGQEDRGRIRFLAGNTDGRYRFGVFAAVLAGAFFVVLPLVLVFVTGEGEALFLTLAGVFFVYPVIRVIRKNEPRSYNPQRLDDDLFP</sequence>
<dbReference type="OrthoDB" id="8158255at2"/>
<keyword evidence="3" id="KW-1185">Reference proteome</keyword>
<accession>A0A1G6AIJ9</accession>
<dbReference type="EMBL" id="FMXQ01000001">
    <property type="protein sequence ID" value="SDB08205.1"/>
    <property type="molecule type" value="Genomic_DNA"/>
</dbReference>
<reference evidence="2 3" key="1">
    <citation type="submission" date="2016-10" db="EMBL/GenBank/DDBJ databases">
        <authorList>
            <person name="de Groot N.N."/>
        </authorList>
    </citation>
    <scope>NUCLEOTIDE SEQUENCE [LARGE SCALE GENOMIC DNA]</scope>
    <source>
        <strain evidence="2 3">ATCC 35022</strain>
    </source>
</reference>
<feature type="transmembrane region" description="Helical" evidence="1">
    <location>
        <begin position="175"/>
        <end position="193"/>
    </location>
</feature>
<gene>
    <name evidence="2" type="ORF">SAMN02982931_00686</name>
</gene>
<dbReference type="STRING" id="665467.SAMN02982931_00686"/>
<keyword evidence="1" id="KW-0472">Membrane</keyword>
<organism evidence="2 3">
    <name type="scientific">Bauldia litoralis</name>
    <dbReference type="NCBI Taxonomy" id="665467"/>
    <lineage>
        <taxon>Bacteria</taxon>
        <taxon>Pseudomonadati</taxon>
        <taxon>Pseudomonadota</taxon>
        <taxon>Alphaproteobacteria</taxon>
        <taxon>Hyphomicrobiales</taxon>
        <taxon>Kaistiaceae</taxon>
        <taxon>Bauldia</taxon>
    </lineage>
</organism>
<evidence type="ECO:0000313" key="2">
    <source>
        <dbReference type="EMBL" id="SDB08205.1"/>
    </source>
</evidence>